<reference evidence="2 3" key="1">
    <citation type="submission" date="2016-10" db="EMBL/GenBank/DDBJ databases">
        <authorList>
            <person name="de Groot N.N."/>
        </authorList>
    </citation>
    <scope>NUCLEOTIDE SEQUENCE [LARGE SCALE GENOMIC DNA]</scope>
    <source>
        <strain evidence="2 3">DSM 21019</strain>
    </source>
</reference>
<sequence length="163" mass="18609">MIAIREASAQDFTTVATLAHTIWREHYTPIIGVDQVAYMLNRYQSEAAIAEQTARGMQYFLMTWDAQAVGYLAFEKRDEELFLSKIYVLRDYRGKGIGRAGMDFLVEQARKMGCTRISLTVNKYNSNSIKAYEAYGFRNTGALVTDIGEGFVMDDFRMELPLQ</sequence>
<name>A0A1I6FY36_9FLAO</name>
<dbReference type="RefSeq" id="WP_092980993.1">
    <property type="nucleotide sequence ID" value="NZ_FOYQ01000001.1"/>
</dbReference>
<dbReference type="Proteomes" id="UP000199534">
    <property type="component" value="Unassembled WGS sequence"/>
</dbReference>
<dbReference type="Pfam" id="PF00583">
    <property type="entry name" value="Acetyltransf_1"/>
    <property type="match status" value="1"/>
</dbReference>
<dbReference type="InterPro" id="IPR050276">
    <property type="entry name" value="MshD_Acetyltransferase"/>
</dbReference>
<dbReference type="SUPFAM" id="SSF55729">
    <property type="entry name" value="Acyl-CoA N-acyltransferases (Nat)"/>
    <property type="match status" value="1"/>
</dbReference>
<dbReference type="PROSITE" id="PS51186">
    <property type="entry name" value="GNAT"/>
    <property type="match status" value="1"/>
</dbReference>
<keyword evidence="2" id="KW-0687">Ribonucleoprotein</keyword>
<dbReference type="EMBL" id="FOYQ01000001">
    <property type="protein sequence ID" value="SFR34855.1"/>
    <property type="molecule type" value="Genomic_DNA"/>
</dbReference>
<organism evidence="2 3">
    <name type="scientific">Robiginitalea myxolifaciens</name>
    <dbReference type="NCBI Taxonomy" id="400055"/>
    <lineage>
        <taxon>Bacteria</taxon>
        <taxon>Pseudomonadati</taxon>
        <taxon>Bacteroidota</taxon>
        <taxon>Flavobacteriia</taxon>
        <taxon>Flavobacteriales</taxon>
        <taxon>Flavobacteriaceae</taxon>
        <taxon>Robiginitalea</taxon>
    </lineage>
</organism>
<dbReference type="Gene3D" id="3.40.630.30">
    <property type="match status" value="1"/>
</dbReference>
<dbReference type="OrthoDB" id="9800604at2"/>
<dbReference type="GO" id="GO:0005840">
    <property type="term" value="C:ribosome"/>
    <property type="evidence" value="ECO:0007669"/>
    <property type="project" value="UniProtKB-KW"/>
</dbReference>
<dbReference type="InterPro" id="IPR016181">
    <property type="entry name" value="Acyl_CoA_acyltransferase"/>
</dbReference>
<protein>
    <submittedName>
        <fullName evidence="2">Ribosomal protein S18 acetylase RimI</fullName>
    </submittedName>
</protein>
<dbReference type="AlphaFoldDB" id="A0A1I6FY36"/>
<dbReference type="PANTHER" id="PTHR43617">
    <property type="entry name" value="L-AMINO ACID N-ACETYLTRANSFERASE"/>
    <property type="match status" value="1"/>
</dbReference>
<evidence type="ECO:0000313" key="3">
    <source>
        <dbReference type="Proteomes" id="UP000199534"/>
    </source>
</evidence>
<proteinExistence type="predicted"/>
<evidence type="ECO:0000259" key="1">
    <source>
        <dbReference type="PROSITE" id="PS51186"/>
    </source>
</evidence>
<dbReference type="CDD" id="cd04301">
    <property type="entry name" value="NAT_SF"/>
    <property type="match status" value="1"/>
</dbReference>
<feature type="domain" description="N-acetyltransferase" evidence="1">
    <location>
        <begin position="2"/>
        <end position="163"/>
    </location>
</feature>
<dbReference type="GO" id="GO:0016747">
    <property type="term" value="F:acyltransferase activity, transferring groups other than amino-acyl groups"/>
    <property type="evidence" value="ECO:0007669"/>
    <property type="project" value="InterPro"/>
</dbReference>
<dbReference type="InterPro" id="IPR000182">
    <property type="entry name" value="GNAT_dom"/>
</dbReference>
<evidence type="ECO:0000313" key="2">
    <source>
        <dbReference type="EMBL" id="SFR34855.1"/>
    </source>
</evidence>
<dbReference type="STRING" id="400055.SAMN04490243_0897"/>
<accession>A0A1I6FY36</accession>
<keyword evidence="2" id="KW-0689">Ribosomal protein</keyword>
<gene>
    <name evidence="2" type="ORF">SAMN04490243_0897</name>
</gene>
<keyword evidence="3" id="KW-1185">Reference proteome</keyword>